<dbReference type="Proteomes" id="UP000035680">
    <property type="component" value="Unassembled WGS sequence"/>
</dbReference>
<accession>A0A0K0FFN7</accession>
<dbReference type="STRING" id="75913.A0A0K0FFN7"/>
<evidence type="ECO:0000313" key="1">
    <source>
        <dbReference type="Proteomes" id="UP000035680"/>
    </source>
</evidence>
<protein>
    <submittedName>
        <fullName evidence="2">Superkiller viralicidic activity 2-like 2 (inferred by orthology to a human protein)</fullName>
    </submittedName>
</protein>
<name>A0A0K0FFN7_STRVS</name>
<dbReference type="WBParaSite" id="SVE_0768100.1">
    <property type="protein sequence ID" value="SVE_0768100.1"/>
    <property type="gene ID" value="SVE_0768100"/>
</dbReference>
<sequence>MGCSYLFSTATPAFFGILLITPGLQHRIIESRRSINVNATLSSRIMKSKQPFQVTLHPSSVGSIEIAALKAALTPALNFARCSLRKSINIIIMAISTVLVDKDNCFHKVFYLHDNIYGILGKGSKRELNVKYSLDEFQVRGLFVADIHESMLITAHTSTGKPIIANYIVGMMTGIYNGQLKVLIMTAEILEEIACSRASLSKNTDFVIMDEGHFVGNKERSHV</sequence>
<dbReference type="AlphaFoldDB" id="A0A0K0FFN7"/>
<organism evidence="1 2">
    <name type="scientific">Strongyloides venezuelensis</name>
    <name type="common">Threadworm</name>
    <dbReference type="NCBI Taxonomy" id="75913"/>
    <lineage>
        <taxon>Eukaryota</taxon>
        <taxon>Metazoa</taxon>
        <taxon>Ecdysozoa</taxon>
        <taxon>Nematoda</taxon>
        <taxon>Chromadorea</taxon>
        <taxon>Rhabditida</taxon>
        <taxon>Tylenchina</taxon>
        <taxon>Panagrolaimomorpha</taxon>
        <taxon>Strongyloidoidea</taxon>
        <taxon>Strongyloididae</taxon>
        <taxon>Strongyloides</taxon>
    </lineage>
</organism>
<reference evidence="2" key="2">
    <citation type="submission" date="2015-08" db="UniProtKB">
        <authorList>
            <consortium name="WormBaseParasite"/>
        </authorList>
    </citation>
    <scope>IDENTIFICATION</scope>
</reference>
<evidence type="ECO:0000313" key="2">
    <source>
        <dbReference type="WBParaSite" id="SVE_0768100.1"/>
    </source>
</evidence>
<reference evidence="1" key="1">
    <citation type="submission" date="2014-07" db="EMBL/GenBank/DDBJ databases">
        <authorList>
            <person name="Martin A.A"/>
            <person name="De Silva N."/>
        </authorList>
    </citation>
    <scope>NUCLEOTIDE SEQUENCE</scope>
</reference>
<dbReference type="SUPFAM" id="SSF52540">
    <property type="entry name" value="P-loop containing nucleoside triphosphate hydrolases"/>
    <property type="match status" value="1"/>
</dbReference>
<dbReference type="InterPro" id="IPR027417">
    <property type="entry name" value="P-loop_NTPase"/>
</dbReference>
<dbReference type="Gene3D" id="3.40.50.300">
    <property type="entry name" value="P-loop containing nucleotide triphosphate hydrolases"/>
    <property type="match status" value="1"/>
</dbReference>
<keyword evidence="1" id="KW-1185">Reference proteome</keyword>
<proteinExistence type="predicted"/>